<organism evidence="2 3">
    <name type="scientific">Candidatus Woesebacteria bacterium GWA1_41_8</name>
    <dbReference type="NCBI Taxonomy" id="1802471"/>
    <lineage>
        <taxon>Bacteria</taxon>
        <taxon>Candidatus Woeseibacteriota</taxon>
    </lineage>
</organism>
<accession>A0A1F7WJQ2</accession>
<evidence type="ECO:0000313" key="3">
    <source>
        <dbReference type="Proteomes" id="UP000176198"/>
    </source>
</evidence>
<dbReference type="Proteomes" id="UP000176198">
    <property type="component" value="Unassembled WGS sequence"/>
</dbReference>
<dbReference type="GO" id="GO:0030435">
    <property type="term" value="P:sporulation resulting in formation of a cellular spore"/>
    <property type="evidence" value="ECO:0007669"/>
    <property type="project" value="InterPro"/>
</dbReference>
<proteinExistence type="predicted"/>
<dbReference type="Gene3D" id="3.30.1120.40">
    <property type="entry name" value="Stage V sporulation protein G"/>
    <property type="match status" value="1"/>
</dbReference>
<gene>
    <name evidence="2" type="ORF">A2115_00570</name>
</gene>
<dbReference type="InterPro" id="IPR036751">
    <property type="entry name" value="SpoVG_sf"/>
</dbReference>
<name>A0A1F7WJQ2_9BACT</name>
<protein>
    <recommendedName>
        <fullName evidence="4">SpoVG family protein</fullName>
    </recommendedName>
</protein>
<dbReference type="SUPFAM" id="SSF160537">
    <property type="entry name" value="SpoVG-like"/>
    <property type="match status" value="1"/>
</dbReference>
<comment type="caution">
    <text evidence="2">The sequence shown here is derived from an EMBL/GenBank/DDBJ whole genome shotgun (WGS) entry which is preliminary data.</text>
</comment>
<evidence type="ECO:0008006" key="4">
    <source>
        <dbReference type="Google" id="ProtNLM"/>
    </source>
</evidence>
<reference evidence="2 3" key="1">
    <citation type="journal article" date="2016" name="Nat. Commun.">
        <title>Thousands of microbial genomes shed light on interconnected biogeochemical processes in an aquifer system.</title>
        <authorList>
            <person name="Anantharaman K."/>
            <person name="Brown C.T."/>
            <person name="Hug L.A."/>
            <person name="Sharon I."/>
            <person name="Castelle C.J."/>
            <person name="Probst A.J."/>
            <person name="Thomas B.C."/>
            <person name="Singh A."/>
            <person name="Wilkins M.J."/>
            <person name="Karaoz U."/>
            <person name="Brodie E.L."/>
            <person name="Williams K.H."/>
            <person name="Hubbard S.S."/>
            <person name="Banfield J.F."/>
        </authorList>
    </citation>
    <scope>NUCLEOTIDE SEQUENCE [LARGE SCALE GENOMIC DNA]</scope>
</reference>
<dbReference type="AlphaFoldDB" id="A0A1F7WJQ2"/>
<evidence type="ECO:0000256" key="1">
    <source>
        <dbReference type="SAM" id="MobiDB-lite"/>
    </source>
</evidence>
<feature type="region of interest" description="Disordered" evidence="1">
    <location>
        <begin position="94"/>
        <end position="116"/>
    </location>
</feature>
<feature type="compositionally biased region" description="Acidic residues" evidence="1">
    <location>
        <begin position="107"/>
        <end position="116"/>
    </location>
</feature>
<evidence type="ECO:0000313" key="2">
    <source>
        <dbReference type="EMBL" id="OGM02649.1"/>
    </source>
</evidence>
<dbReference type="EMBL" id="MGFJ01000018">
    <property type="protein sequence ID" value="OGM02649.1"/>
    <property type="molecule type" value="Genomic_DNA"/>
</dbReference>
<dbReference type="STRING" id="1802471.A2115_00570"/>
<sequence>MEMRDVKIKVFIKDKGNLIANANVSINTVLFSFVTIKGFQIWKSDRFNERLQEQVNITPPTKQTYGRYTPQVFFEDKNKWFELEQMVYDAFNTERQKGNSKPATEEVNIDDIPDNL</sequence>